<organism evidence="3 4">
    <name type="scientific">Kibdelosporangium persicum</name>
    <dbReference type="NCBI Taxonomy" id="2698649"/>
    <lineage>
        <taxon>Bacteria</taxon>
        <taxon>Bacillati</taxon>
        <taxon>Actinomycetota</taxon>
        <taxon>Actinomycetes</taxon>
        <taxon>Pseudonocardiales</taxon>
        <taxon>Pseudonocardiaceae</taxon>
        <taxon>Kibdelosporangium</taxon>
    </lineage>
</organism>
<dbReference type="PROSITE" id="PS50005">
    <property type="entry name" value="TPR"/>
    <property type="match status" value="2"/>
</dbReference>
<dbReference type="RefSeq" id="WP_173125682.1">
    <property type="nucleotide sequence ID" value="NZ_CBCSGW010000047.1"/>
</dbReference>
<accession>A0ABX2EYP3</accession>
<dbReference type="SMART" id="SM00028">
    <property type="entry name" value="TPR"/>
    <property type="match status" value="4"/>
</dbReference>
<keyword evidence="4" id="KW-1185">Reference proteome</keyword>
<dbReference type="Gene3D" id="1.25.40.10">
    <property type="entry name" value="Tetratricopeptide repeat domain"/>
    <property type="match status" value="3"/>
</dbReference>
<dbReference type="Proteomes" id="UP000763557">
    <property type="component" value="Unassembled WGS sequence"/>
</dbReference>
<proteinExistence type="predicted"/>
<sequence length="440" mass="47670">MQSFLEPEQPEVLRWWPLAALVVGLAVVLSVFTGYSEPVTAAASPNPTQQSRIQQTVTSLQGRLHRLPDDALGWAQLGTSYVELARITADASYYAKAQGALDKSLALRPAGNGPAMLGMGALANARHDFAAAKDWGLKALAVQPRSAEVYGVLADAYTQLGDEVGAMDAVQNMLDLKPNVASFTRASYFFETHGRPDDARMALDRALAAAGAPDEIAFCRYHLGELAFGSGDLDEAEKQYSQGLAVVQDQTLLQGQAKVAAARGDVDKALDGYRKLVTRAPLPQYIMEYGELLDAAGRADEAAAQFEILARQHKLMEAQGATDDLAAALMLADHGDKAEALRRAEAEWGRRRNVLVADALAWALHVNGRHAEALPYMEKAMASGWDNAMFAYHRGMIHLALGQLTDAEKYLARAVRTNPHFSVRHAPIAVRKLAELRSGR</sequence>
<keyword evidence="1" id="KW-0802">TPR repeat</keyword>
<evidence type="ECO:0000313" key="3">
    <source>
        <dbReference type="EMBL" id="NRN64129.1"/>
    </source>
</evidence>
<evidence type="ECO:0000313" key="4">
    <source>
        <dbReference type="Proteomes" id="UP000763557"/>
    </source>
</evidence>
<gene>
    <name evidence="3" type="ORF">GC106_13350</name>
</gene>
<dbReference type="SUPFAM" id="SSF48452">
    <property type="entry name" value="TPR-like"/>
    <property type="match status" value="1"/>
</dbReference>
<dbReference type="PANTHER" id="PTHR12558:SF13">
    <property type="entry name" value="CELL DIVISION CYCLE PROTEIN 27 HOMOLOG"/>
    <property type="match status" value="1"/>
</dbReference>
<evidence type="ECO:0000256" key="1">
    <source>
        <dbReference type="PROSITE-ProRule" id="PRU00339"/>
    </source>
</evidence>
<dbReference type="InterPro" id="IPR011990">
    <property type="entry name" value="TPR-like_helical_dom_sf"/>
</dbReference>
<dbReference type="InterPro" id="IPR019734">
    <property type="entry name" value="TPR_rpt"/>
</dbReference>
<protein>
    <submittedName>
        <fullName evidence="3">Lipopolysaccharide biosynthesis regulator YciM</fullName>
    </submittedName>
</protein>
<evidence type="ECO:0000256" key="2">
    <source>
        <dbReference type="SAM" id="Phobius"/>
    </source>
</evidence>
<reference evidence="3 4" key="1">
    <citation type="submission" date="2020-01" db="EMBL/GenBank/DDBJ databases">
        <title>Kibdelosporangium persica a novel Actinomycetes from a hot desert in Iran.</title>
        <authorList>
            <person name="Safaei N."/>
            <person name="Zaburannyi N."/>
            <person name="Mueller R."/>
            <person name="Wink J."/>
        </authorList>
    </citation>
    <scope>NUCLEOTIDE SEQUENCE [LARGE SCALE GENOMIC DNA]</scope>
    <source>
        <strain evidence="3 4">4NS15</strain>
    </source>
</reference>
<feature type="transmembrane region" description="Helical" evidence="2">
    <location>
        <begin position="12"/>
        <end position="35"/>
    </location>
</feature>
<dbReference type="PANTHER" id="PTHR12558">
    <property type="entry name" value="CELL DIVISION CYCLE 16,23,27"/>
    <property type="match status" value="1"/>
</dbReference>
<feature type="repeat" description="TPR" evidence="1">
    <location>
        <begin position="388"/>
        <end position="421"/>
    </location>
</feature>
<dbReference type="EMBL" id="JAAATY010000003">
    <property type="protein sequence ID" value="NRN64129.1"/>
    <property type="molecule type" value="Genomic_DNA"/>
</dbReference>
<name>A0ABX2EYP3_9PSEU</name>
<feature type="repeat" description="TPR" evidence="1">
    <location>
        <begin position="147"/>
        <end position="180"/>
    </location>
</feature>
<keyword evidence="2" id="KW-0812">Transmembrane</keyword>
<comment type="caution">
    <text evidence="3">The sequence shown here is derived from an EMBL/GenBank/DDBJ whole genome shotgun (WGS) entry which is preliminary data.</text>
</comment>
<keyword evidence="2" id="KW-1133">Transmembrane helix</keyword>
<dbReference type="Pfam" id="PF13432">
    <property type="entry name" value="TPR_16"/>
    <property type="match status" value="2"/>
</dbReference>
<keyword evidence="2" id="KW-0472">Membrane</keyword>